<dbReference type="Proteomes" id="UP000517916">
    <property type="component" value="Unassembled WGS sequence"/>
</dbReference>
<dbReference type="RefSeq" id="WP_025358220.1">
    <property type="nucleotide sequence ID" value="NZ_BAAABQ010000079.1"/>
</dbReference>
<gene>
    <name evidence="1" type="ORF">BC739_001323</name>
</gene>
<name>A0ABR6BBM2_9PSEU</name>
<keyword evidence="2" id="KW-1185">Reference proteome</keyword>
<evidence type="ECO:0000313" key="2">
    <source>
        <dbReference type="Proteomes" id="UP000517916"/>
    </source>
</evidence>
<evidence type="ECO:0000313" key="1">
    <source>
        <dbReference type="EMBL" id="MBA8924126.1"/>
    </source>
</evidence>
<comment type="caution">
    <text evidence="1">The sequence shown here is derived from an EMBL/GenBank/DDBJ whole genome shotgun (WGS) entry which is preliminary data.</text>
</comment>
<proteinExistence type="predicted"/>
<reference evidence="1 2" key="1">
    <citation type="submission" date="2020-08" db="EMBL/GenBank/DDBJ databases">
        <title>Genomic Encyclopedia of Archaeal and Bacterial Type Strains, Phase II (KMG-II): from individual species to whole genera.</title>
        <authorList>
            <person name="Goeker M."/>
        </authorList>
    </citation>
    <scope>NUCLEOTIDE SEQUENCE [LARGE SCALE GENOMIC DNA]</scope>
    <source>
        <strain evidence="1 2">DSM 43850</strain>
    </source>
</reference>
<organism evidence="1 2">
    <name type="scientific">Kutzneria viridogrisea</name>
    <dbReference type="NCBI Taxonomy" id="47990"/>
    <lineage>
        <taxon>Bacteria</taxon>
        <taxon>Bacillati</taxon>
        <taxon>Actinomycetota</taxon>
        <taxon>Actinomycetes</taxon>
        <taxon>Pseudonocardiales</taxon>
        <taxon>Pseudonocardiaceae</taxon>
        <taxon>Kutzneria</taxon>
    </lineage>
</organism>
<dbReference type="EMBL" id="JACJID010000001">
    <property type="protein sequence ID" value="MBA8924126.1"/>
    <property type="molecule type" value="Genomic_DNA"/>
</dbReference>
<accession>A0ABR6BBM2</accession>
<sequence>MRDGLTTSRHRGLLAAVVLVVLVFAHFACCSVFHQHDGSVGVHSVSVHTAPADCDGPDCPLVHDRVQTGWSAPDLWQHELALLATALDLPAPLTHAIGSPARNSTPSRCQAGRALLVDLCVARS</sequence>
<protein>
    <submittedName>
        <fullName evidence="1">Uncharacterized protein</fullName>
    </submittedName>
</protein>